<gene>
    <name evidence="2" type="ordered locus">Bcav_3525</name>
</gene>
<feature type="domain" description="Bacterial SCP orthologue" evidence="1">
    <location>
        <begin position="28"/>
        <end position="122"/>
    </location>
</feature>
<dbReference type="EMBL" id="CP001618">
    <property type="protein sequence ID" value="ACQ81767.1"/>
    <property type="molecule type" value="Genomic_DNA"/>
</dbReference>
<sequence length="133" mass="14259">MPPRRRTDPAVGLAAVNRWLVEGEALPRADLLTAVRFSLEEFAALHPGNSVEVRVPPAGATQAIAGPRHTRGTPPNVVEMRPHTWLALATGRTRWPDVLNRPLDDGGLSASGTRADLTDYLPFLAPRGGSVKA</sequence>
<protein>
    <recommendedName>
        <fullName evidence="1">Bacterial SCP orthologue domain-containing protein</fullName>
    </recommendedName>
</protein>
<reference evidence="2 3" key="1">
    <citation type="journal article" date="2009" name="Stand. Genomic Sci.">
        <title>Complete genome sequence of Beutenbergia cavernae type strain (HKI 0122).</title>
        <authorList>
            <person name="Land M."/>
            <person name="Pukall R."/>
            <person name="Abt B."/>
            <person name="Goker M."/>
            <person name="Rohde M."/>
            <person name="Glavina Del Rio T."/>
            <person name="Tice H."/>
            <person name="Copeland A."/>
            <person name="Cheng J.F."/>
            <person name="Lucas S."/>
            <person name="Chen F."/>
            <person name="Nolan M."/>
            <person name="Bruce D."/>
            <person name="Goodwin L."/>
            <person name="Pitluck S."/>
            <person name="Ivanova N."/>
            <person name="Mavromatis K."/>
            <person name="Ovchinnikova G."/>
            <person name="Pati A."/>
            <person name="Chen A."/>
            <person name="Palaniappan K."/>
            <person name="Hauser L."/>
            <person name="Chang Y.J."/>
            <person name="Jefferies C.C."/>
            <person name="Saunders E."/>
            <person name="Brettin T."/>
            <person name="Detter J.C."/>
            <person name="Han C."/>
            <person name="Chain P."/>
            <person name="Bristow J."/>
            <person name="Eisen J.A."/>
            <person name="Markowitz V."/>
            <person name="Hugenholtz P."/>
            <person name="Kyrpides N.C."/>
            <person name="Klenk H.P."/>
            <person name="Lapidus A."/>
        </authorList>
    </citation>
    <scope>NUCLEOTIDE SEQUENCE [LARGE SCALE GENOMIC DNA]</scope>
    <source>
        <strain evidence="3">ATCC BAA-8 / DSM 12333 / NBRC 16432</strain>
    </source>
</reference>
<dbReference type="AlphaFoldDB" id="C5C2S3"/>
<evidence type="ECO:0000313" key="2">
    <source>
        <dbReference type="EMBL" id="ACQ81767.1"/>
    </source>
</evidence>
<dbReference type="Proteomes" id="UP000007962">
    <property type="component" value="Chromosome"/>
</dbReference>
<dbReference type="eggNOG" id="COG3255">
    <property type="taxonomic scope" value="Bacteria"/>
</dbReference>
<dbReference type="InterPro" id="IPR041629">
    <property type="entry name" value="SCP_3"/>
</dbReference>
<proteinExistence type="predicted"/>
<dbReference type="Gene3D" id="3.30.1050.40">
    <property type="match status" value="1"/>
</dbReference>
<dbReference type="STRING" id="471853.Bcav_3525"/>
<dbReference type="KEGG" id="bcv:Bcav_3525"/>
<dbReference type="OrthoDB" id="8481083at2"/>
<dbReference type="RefSeq" id="WP_015884004.1">
    <property type="nucleotide sequence ID" value="NC_012669.1"/>
</dbReference>
<evidence type="ECO:0000313" key="3">
    <source>
        <dbReference type="Proteomes" id="UP000007962"/>
    </source>
</evidence>
<dbReference type="HOGENOM" id="CLU_123202_1_0_11"/>
<organism evidence="2 3">
    <name type="scientific">Beutenbergia cavernae (strain ATCC BAA-8 / DSM 12333 / CCUG 43141 / JCM 11478 / NBRC 16432 / NCIMB 13614 / HKI 0122)</name>
    <dbReference type="NCBI Taxonomy" id="471853"/>
    <lineage>
        <taxon>Bacteria</taxon>
        <taxon>Bacillati</taxon>
        <taxon>Actinomycetota</taxon>
        <taxon>Actinomycetes</taxon>
        <taxon>Micrococcales</taxon>
        <taxon>Beutenbergiaceae</taxon>
        <taxon>Beutenbergia</taxon>
    </lineage>
</organism>
<keyword evidence="3" id="KW-1185">Reference proteome</keyword>
<accession>C5C2S3</accession>
<dbReference type="Pfam" id="PF17844">
    <property type="entry name" value="SCP_3"/>
    <property type="match status" value="1"/>
</dbReference>
<evidence type="ECO:0000259" key="1">
    <source>
        <dbReference type="Pfam" id="PF17844"/>
    </source>
</evidence>
<name>C5C2S3_BEUC1</name>